<dbReference type="EMBL" id="AZDV01000015">
    <property type="protein sequence ID" value="KRK95225.1"/>
    <property type="molecule type" value="Genomic_DNA"/>
</dbReference>
<dbReference type="InterPro" id="IPR016032">
    <property type="entry name" value="Sig_transdc_resp-reg_C-effctor"/>
</dbReference>
<dbReference type="Proteomes" id="UP000051955">
    <property type="component" value="Unassembled WGS sequence"/>
</dbReference>
<evidence type="ECO:0000256" key="4">
    <source>
        <dbReference type="ARBA" id="ARBA00023163"/>
    </source>
</evidence>
<keyword evidence="2" id="KW-0805">Transcription regulation</keyword>
<dbReference type="InterPro" id="IPR039420">
    <property type="entry name" value="WalR-like"/>
</dbReference>
<dbReference type="GO" id="GO:0006355">
    <property type="term" value="P:regulation of DNA-templated transcription"/>
    <property type="evidence" value="ECO:0007669"/>
    <property type="project" value="InterPro"/>
</dbReference>
<keyword evidence="9" id="KW-1185">Reference proteome</keyword>
<dbReference type="STRING" id="1423715.FD25_GL001608"/>
<protein>
    <submittedName>
        <fullName evidence="8">Two-component response regulator</fullName>
    </submittedName>
</protein>
<dbReference type="GO" id="GO:0003677">
    <property type="term" value="F:DNA binding"/>
    <property type="evidence" value="ECO:0007669"/>
    <property type="project" value="UniProtKB-KW"/>
</dbReference>
<dbReference type="InterPro" id="IPR000792">
    <property type="entry name" value="Tscrpt_reg_LuxR_C"/>
</dbReference>
<dbReference type="AlphaFoldDB" id="A0A0R1LR38"/>
<evidence type="ECO:0000256" key="1">
    <source>
        <dbReference type="ARBA" id="ARBA00022553"/>
    </source>
</evidence>
<dbReference type="PANTHER" id="PTHR43214:SF41">
    <property type="entry name" value="NITRATE_NITRITE RESPONSE REGULATOR PROTEIN NARP"/>
    <property type="match status" value="1"/>
</dbReference>
<proteinExistence type="predicted"/>
<gene>
    <name evidence="8" type="ORF">FD25_GL001608</name>
</gene>
<dbReference type="Gene3D" id="3.40.50.2300">
    <property type="match status" value="1"/>
</dbReference>
<dbReference type="SUPFAM" id="SSF52172">
    <property type="entry name" value="CheY-like"/>
    <property type="match status" value="1"/>
</dbReference>
<dbReference type="Pfam" id="PF00072">
    <property type="entry name" value="Response_reg"/>
    <property type="match status" value="1"/>
</dbReference>
<organism evidence="8 9">
    <name type="scientific">Levilactobacillus acidifarinae DSM 19394 = JCM 15949</name>
    <dbReference type="NCBI Taxonomy" id="1423715"/>
    <lineage>
        <taxon>Bacteria</taxon>
        <taxon>Bacillati</taxon>
        <taxon>Bacillota</taxon>
        <taxon>Bacilli</taxon>
        <taxon>Lactobacillales</taxon>
        <taxon>Lactobacillaceae</taxon>
        <taxon>Levilactobacillus</taxon>
    </lineage>
</organism>
<dbReference type="SMART" id="SM00448">
    <property type="entry name" value="REC"/>
    <property type="match status" value="1"/>
</dbReference>
<evidence type="ECO:0000256" key="5">
    <source>
        <dbReference type="PROSITE-ProRule" id="PRU00169"/>
    </source>
</evidence>
<dbReference type="InterPro" id="IPR058245">
    <property type="entry name" value="NreC/VraR/RcsB-like_REC"/>
</dbReference>
<evidence type="ECO:0000313" key="8">
    <source>
        <dbReference type="EMBL" id="KRK95225.1"/>
    </source>
</evidence>
<evidence type="ECO:0000256" key="2">
    <source>
        <dbReference type="ARBA" id="ARBA00023015"/>
    </source>
</evidence>
<feature type="domain" description="Response regulatory" evidence="7">
    <location>
        <begin position="5"/>
        <end position="121"/>
    </location>
</feature>
<feature type="domain" description="HTH luxR-type" evidence="6">
    <location>
        <begin position="149"/>
        <end position="214"/>
    </location>
</feature>
<dbReference type="PANTHER" id="PTHR43214">
    <property type="entry name" value="TWO-COMPONENT RESPONSE REGULATOR"/>
    <property type="match status" value="1"/>
</dbReference>
<reference evidence="8 9" key="1">
    <citation type="journal article" date="2015" name="Genome Announc.">
        <title>Expanding the biotechnology potential of lactobacilli through comparative genomics of 213 strains and associated genera.</title>
        <authorList>
            <person name="Sun Z."/>
            <person name="Harris H.M."/>
            <person name="McCann A."/>
            <person name="Guo C."/>
            <person name="Argimon S."/>
            <person name="Zhang W."/>
            <person name="Yang X."/>
            <person name="Jeffery I.B."/>
            <person name="Cooney J.C."/>
            <person name="Kagawa T.F."/>
            <person name="Liu W."/>
            <person name="Song Y."/>
            <person name="Salvetti E."/>
            <person name="Wrobel A."/>
            <person name="Rasinkangas P."/>
            <person name="Parkhill J."/>
            <person name="Rea M.C."/>
            <person name="O'Sullivan O."/>
            <person name="Ritari J."/>
            <person name="Douillard F.P."/>
            <person name="Paul Ross R."/>
            <person name="Yang R."/>
            <person name="Briner A.E."/>
            <person name="Felis G.E."/>
            <person name="de Vos W.M."/>
            <person name="Barrangou R."/>
            <person name="Klaenhammer T.R."/>
            <person name="Caufield P.W."/>
            <person name="Cui Y."/>
            <person name="Zhang H."/>
            <person name="O'Toole P.W."/>
        </authorList>
    </citation>
    <scope>NUCLEOTIDE SEQUENCE [LARGE SCALE GENOMIC DNA]</scope>
    <source>
        <strain evidence="8 9">DSM 19394</strain>
    </source>
</reference>
<accession>A0A0R1LR38</accession>
<comment type="caution">
    <text evidence="5">Lacks conserved residue(s) required for the propagation of feature annotation.</text>
</comment>
<comment type="caution">
    <text evidence="8">The sequence shown here is derived from an EMBL/GenBank/DDBJ whole genome shotgun (WGS) entry which is preliminary data.</text>
</comment>
<dbReference type="GO" id="GO:0000160">
    <property type="term" value="P:phosphorelay signal transduction system"/>
    <property type="evidence" value="ECO:0007669"/>
    <property type="project" value="InterPro"/>
</dbReference>
<evidence type="ECO:0000313" key="9">
    <source>
        <dbReference type="Proteomes" id="UP000051955"/>
    </source>
</evidence>
<dbReference type="PROSITE" id="PS00622">
    <property type="entry name" value="HTH_LUXR_1"/>
    <property type="match status" value="1"/>
</dbReference>
<keyword evidence="4" id="KW-0804">Transcription</keyword>
<keyword evidence="1" id="KW-0597">Phosphoprotein</keyword>
<dbReference type="PROSITE" id="PS50110">
    <property type="entry name" value="RESPONSE_REGULATORY"/>
    <property type="match status" value="1"/>
</dbReference>
<dbReference type="PRINTS" id="PR00038">
    <property type="entry name" value="HTHLUXR"/>
</dbReference>
<evidence type="ECO:0000259" key="7">
    <source>
        <dbReference type="PROSITE" id="PS50110"/>
    </source>
</evidence>
<sequence length="218" mass="24693">MMMHRILVADSLEIVCTGLTYLVDQQPQFQVVAQTHNGTDTFMRVEQGDVDVVIMGLNMPGENALLTIKRLHELSPQVAILILTVHEEQDCIVRCLQSGAGAYILKRSPNYQIVKALRALTHHEKYIDPNIMLQPQSIAQLNHQDFQAQVTGYDTLSKREREIFPLITLGYGNKEIAQRLCISTKTVEAHKANIMRKLALNCHVDLVHYAVHHHLVNL</sequence>
<dbReference type="InterPro" id="IPR011006">
    <property type="entry name" value="CheY-like_superfamily"/>
</dbReference>
<evidence type="ECO:0000256" key="3">
    <source>
        <dbReference type="ARBA" id="ARBA00023125"/>
    </source>
</evidence>
<dbReference type="SUPFAM" id="SSF46894">
    <property type="entry name" value="C-terminal effector domain of the bipartite response regulators"/>
    <property type="match status" value="1"/>
</dbReference>
<keyword evidence="3" id="KW-0238">DNA-binding</keyword>
<dbReference type="PROSITE" id="PS50043">
    <property type="entry name" value="HTH_LUXR_2"/>
    <property type="match status" value="1"/>
</dbReference>
<dbReference type="CDD" id="cd17535">
    <property type="entry name" value="REC_NarL-like"/>
    <property type="match status" value="1"/>
</dbReference>
<dbReference type="CDD" id="cd06170">
    <property type="entry name" value="LuxR_C_like"/>
    <property type="match status" value="1"/>
</dbReference>
<dbReference type="Pfam" id="PF00196">
    <property type="entry name" value="GerE"/>
    <property type="match status" value="1"/>
</dbReference>
<dbReference type="InterPro" id="IPR001789">
    <property type="entry name" value="Sig_transdc_resp-reg_receiver"/>
</dbReference>
<evidence type="ECO:0000259" key="6">
    <source>
        <dbReference type="PROSITE" id="PS50043"/>
    </source>
</evidence>
<name>A0A0R1LR38_9LACO</name>
<dbReference type="SMART" id="SM00421">
    <property type="entry name" value="HTH_LUXR"/>
    <property type="match status" value="1"/>
</dbReference>
<dbReference type="PATRIC" id="fig|1423715.3.peg.1645"/>